<dbReference type="PANTHER" id="PTHR16166">
    <property type="entry name" value="VACUOLAR PROTEIN SORTING-ASSOCIATED PROTEIN VPS13"/>
    <property type="match status" value="1"/>
</dbReference>
<dbReference type="Proteomes" id="UP001281761">
    <property type="component" value="Unassembled WGS sequence"/>
</dbReference>
<feature type="region of interest" description="Disordered" evidence="2">
    <location>
        <begin position="695"/>
        <end position="716"/>
    </location>
</feature>
<feature type="region of interest" description="Disordered" evidence="2">
    <location>
        <begin position="2734"/>
        <end position="2753"/>
    </location>
</feature>
<proteinExistence type="inferred from homology"/>
<evidence type="ECO:0000313" key="5">
    <source>
        <dbReference type="Proteomes" id="UP001281761"/>
    </source>
</evidence>
<comment type="caution">
    <text evidence="4">The sequence shown here is derived from an EMBL/GenBank/DDBJ whole genome shotgun (WGS) entry which is preliminary data.</text>
</comment>
<feature type="compositionally biased region" description="Polar residues" evidence="2">
    <location>
        <begin position="3780"/>
        <end position="3794"/>
    </location>
</feature>
<dbReference type="InterPro" id="IPR026847">
    <property type="entry name" value="VPS13"/>
</dbReference>
<feature type="compositionally biased region" description="Basic and acidic residues" evidence="2">
    <location>
        <begin position="3223"/>
        <end position="3232"/>
    </location>
</feature>
<feature type="region of interest" description="Disordered" evidence="2">
    <location>
        <begin position="733"/>
        <end position="790"/>
    </location>
</feature>
<feature type="compositionally biased region" description="Basic and acidic residues" evidence="2">
    <location>
        <begin position="577"/>
        <end position="615"/>
    </location>
</feature>
<organism evidence="4 5">
    <name type="scientific">Blattamonas nauphoetae</name>
    <dbReference type="NCBI Taxonomy" id="2049346"/>
    <lineage>
        <taxon>Eukaryota</taxon>
        <taxon>Metamonada</taxon>
        <taxon>Preaxostyla</taxon>
        <taxon>Oxymonadida</taxon>
        <taxon>Blattamonas</taxon>
    </lineage>
</organism>
<dbReference type="InterPro" id="IPR056748">
    <property type="entry name" value="VPS13-like_C"/>
</dbReference>
<evidence type="ECO:0000313" key="4">
    <source>
        <dbReference type="EMBL" id="KAK2958064.1"/>
    </source>
</evidence>
<feature type="compositionally biased region" description="Low complexity" evidence="2">
    <location>
        <begin position="3212"/>
        <end position="3222"/>
    </location>
</feature>
<feature type="region of interest" description="Disordered" evidence="2">
    <location>
        <begin position="2793"/>
        <end position="2816"/>
    </location>
</feature>
<feature type="compositionally biased region" description="Low complexity" evidence="2">
    <location>
        <begin position="1982"/>
        <end position="1993"/>
    </location>
</feature>
<reference evidence="4 5" key="1">
    <citation type="journal article" date="2022" name="bioRxiv">
        <title>Genomics of Preaxostyla Flagellates Illuminates Evolutionary Transitions and the Path Towards Mitochondrial Loss.</title>
        <authorList>
            <person name="Novak L.V.F."/>
            <person name="Treitli S.C."/>
            <person name="Pyrih J."/>
            <person name="Halakuc P."/>
            <person name="Pipaliya S.V."/>
            <person name="Vacek V."/>
            <person name="Brzon O."/>
            <person name="Soukal P."/>
            <person name="Eme L."/>
            <person name="Dacks J.B."/>
            <person name="Karnkowska A."/>
            <person name="Elias M."/>
            <person name="Hampl V."/>
        </authorList>
    </citation>
    <scope>NUCLEOTIDE SEQUENCE [LARGE SCALE GENOMIC DNA]</scope>
    <source>
        <strain evidence="4">NAU3</strain>
        <tissue evidence="4">Gut</tissue>
    </source>
</reference>
<dbReference type="Pfam" id="PF25037">
    <property type="entry name" value="VPS13_C"/>
    <property type="match status" value="1"/>
</dbReference>
<evidence type="ECO:0000256" key="2">
    <source>
        <dbReference type="SAM" id="MobiDB-lite"/>
    </source>
</evidence>
<feature type="compositionally biased region" description="Basic and acidic residues" evidence="2">
    <location>
        <begin position="543"/>
        <end position="569"/>
    </location>
</feature>
<evidence type="ECO:0000259" key="3">
    <source>
        <dbReference type="Pfam" id="PF25037"/>
    </source>
</evidence>
<evidence type="ECO:0000256" key="1">
    <source>
        <dbReference type="ARBA" id="ARBA00006545"/>
    </source>
</evidence>
<feature type="region of interest" description="Disordered" evidence="2">
    <location>
        <begin position="1980"/>
        <end position="1999"/>
    </location>
</feature>
<feature type="region of interest" description="Disordered" evidence="2">
    <location>
        <begin position="2369"/>
        <end position="2391"/>
    </location>
</feature>
<gene>
    <name evidence="4" type="ORF">BLNAU_6991</name>
</gene>
<feature type="region of interest" description="Disordered" evidence="2">
    <location>
        <begin position="1561"/>
        <end position="1588"/>
    </location>
</feature>
<protein>
    <submittedName>
        <fullName evidence="4">Vacuolar protein sorting-associated protein 13C</fullName>
    </submittedName>
</protein>
<feature type="compositionally biased region" description="Polar residues" evidence="2">
    <location>
        <begin position="733"/>
        <end position="759"/>
    </location>
</feature>
<accession>A0ABQ9Y2V8</accession>
<feature type="region of interest" description="Disordered" evidence="2">
    <location>
        <begin position="543"/>
        <end position="615"/>
    </location>
</feature>
<feature type="compositionally biased region" description="Low complexity" evidence="2">
    <location>
        <begin position="2375"/>
        <end position="2391"/>
    </location>
</feature>
<keyword evidence="5" id="KW-1185">Reference proteome</keyword>
<dbReference type="PANTHER" id="PTHR16166:SF93">
    <property type="entry name" value="INTERMEMBRANE LIPID TRANSFER PROTEIN VPS13"/>
    <property type="match status" value="1"/>
</dbReference>
<sequence length="5790" mass="648936">MNPVKSIILNLLGPFFQKIFYRFNQDMLDTHLLHHSFELHSMRLKPGVNDLIPFVSIKDGFIGKIYGKLHLSQLSTMPFSFEVEDVFLLVGPAPIDPSPEASRTRLVKKQSQKLSKLLQHEAQATDDTDQSQFATSSAVKLLQSTLIEYIINSRFIIKNIHIRYEDPTEPSLFLAFGATLSMLSIQTTNEKWLNPQNSDEATGYKLLDLSGFSLYWDRTLLSHLHHTPLINTLREMVNTLNSLDNVKPLLEPLSLVIQMKYSKPSKTETKPLISAHVIVDSLVLHIGEDRISPVLLGGMQLMGSAEQQEHQNMRPFSGPIGHDLLKSSNKIDKFRLQHPEFPLPQAYSSLLSHYMEVNQTNHSTIPESSPFSTVITTNQFSTTKLTPLVIDSLQNTTLSDKSSAGLTSVVRTLIKNRVRLLWNWTIKCILGIVQERRKSYNLEYIATVRRKDRLEYIKLRVLYCKALAACSEVDKNVDDMKKEKAGFSMKRRFEETYRQMWTKTSEMVVNDQLKAKLEHFPTENITAVDKIRSAFTEMHDKMKDFKEKERESKEKIDAIESKKREKEMFHASLATMDKAERKQAKEDRKKMKRNVKEEERKKEKIQKKENDQERKIDDDLEKWEKKFEKRTQEDKAKKEKEGIDIPLLTDEELLALGMEVKAMNRLIELETKYPFEDITFFRMFAEIQLRQEKKAREKEKVTVVTQSREDPQNPFSMVKTLTSQASVPTLAQISSQNPMTPRPTPSLQSPGIPSRTPSVFSKYHPRHSKSSSSHSRPSTPQTDRSTPIEECHTGMFDPSWRLFCIGLDLKSVSVVLYDSVRKRRSKKQDRVAEGLIKITALETRGELAFRPYRGGVDVNFLIKDGEILDISDRTINVFKRILRAKREPKAIGSPQTASTPEWDRDPEQRGVTHPLWEGTGLVSIDISYHPVERWSDMRAHINVGDAILIIPLIPVTRIFHAISSLLLFESSMNTAKENVQQRVETFLSPSTDPISISHTPHSPDLGSSGSSTLFRAVKREQKKKHSLDSLFFTKEYLSIQMKKVMSVMSTNFKMILLGRLPLDVSVQFNEMDLYIPIDCAIPNSECAYVCWDHCGFSTEFSRLGGKLATVTDVLVPNLASDNVNSSTSPDLQMSPTTISRRHSTVQLRPLALSPSSSSILSQPVATRGFVPPQSPTLEQNIGDILEGPALSYQGSATVLPNEPPDDWRITNKQLLAESYLDRYDFHLEHLSIAIKRPYLYEEEKIGEYENYWRDRDNECEWYLAKDAWTHHQKPVLVGKPIEWIARDIIANGAILNSLFKHSSVVPLSSFFAQINQLHVHINEKTLRQLIDVFFSIYNLFALPQSLSELSTSRQTLDESIISDFDTPQTSTFPKTQSMYLEDSRGIMTEMKLLRIHYKQIMQHVPILPDHRTEYEVESLRIQLAVCRTSFDKDGNIIVRPALKSEETVIQSTNINLPTLIISFGSGLSQHDSSEVEATISGLEFKLVKRPYSGCMGFRVQSAEMVASKKKKKSTILSALSSFRSKNSYFAEQFQAAESAMTPPSQSISPFSQSFLPRGLFGDNNSHHTTTDQSPLSNPLAKPPLKGRVLPRSSIDTTEAFWRKMSSLHRSVFRMGFPSLGHVPSRQSMAILPNRSEKQASNPFAPSPNRPFTVVGIEWISSCSKYKEDEKRRIGVKFEPVVIGIDRIVLIDVLETVNTLVQNITHLTSSMQSHPQPSPTPSPPPFFGEMSLAIDPIPHLPTAQDHEHISLIQVQTQPSFQASTQRPKVRPIILTSPDEENLKKQWELRSYLLHPDDRTVPEQPRRQNQNNVSLAFDVSLLDVAFYGEDNVDALAAASSAHAVIKLGEDSTAVKASVGSIGFYQINEKIQKSPIHKSGLLTPNTPPTITIDTRSAMNGFVQIGSEGNKLLTNLPFFSSVRPAKAADLDLFISHHRLTTSKIIGTVGPIVGSFEGSYIGSLVGYIMTCQQIVRTINTIVTSKDSQSSSMTPESPSLARPERYVPPPPSDFIEPLRPFMSTLSLDVKLDEIDLIIWGLGNEASVDPIGVQLVMQKGWAKHPSPSASVTQLGLNLFSFLEKKSSSVPKFPVATLELPKSTPILYPFDASIDLVLKNKSEIGDILKDNPTLLVGDSFWFGTGHLSELRMDFLREEMYAVMECVGRSMSSYSFGFNAEKRKNEAAQKEFQDKLQLKQDVRETTQVANPPIKTVGHHNKQKRIKRLQKKLDEMSPAKTEKVERPHDLLLKRRPLVFFLNVVMDGIYIGLNLHQPDHRNNGALVRRTLIEASLQKTPFQLLVHSKDPLFLSDYSSMPNINVELTHLIGDIKLSLHSLTEKDETITLTIQHAVSRLLFMNGGLVYGLTTPTLMIGTTRNPSSILQSTPSQKPPLSKQSSKVNQEYSFSSQLLSKRRDYTEELLLILKPLFHQGPLDQVDRADDFKQHNIEFILTSAPKQDSNNVSFFVSVSETSLILEKSEIDIVVAVLSSLVQDTSWNLIDAVNSINQGAFSLTQTGLDVEETLSTVRPEPKPEKLNNINLSVSVASLNFSVLNEQSEAITLTMTKTSILYQNEPSEQSISFTLGQLLCVDSMERTKKSGTRLYPFLFGLITSTEAEHCLTGVVRIGTENTRKGPRPTVDLIVRCAPLHIVALTVTIRRILHLSDGVIEIVRQFQTIQIPQAEGSNKDKEQFDEKRIPVLFSADAVIQSPVIYIPKTSTSRELFILNLGHVVCTNTDIYVSPQTESVDQPTPTPSPMPDRAPTPMQSPEMVYLYVQNVSICSAKLAPGKLLTPHISLSTDYQVSQLPPRPPRVPSKPKPSRNSHISSQFARLLQQCSIDSYVEILANFDVSADVSFDTNTEQTSTLGIDVKCSDLCIEIDERQLGWLETFFEKNILESYQDPSLSHNVIRSKKPEPKPVPPQPSQISLVPHQNLPQKQAFTELVPQVATSPKTVIASGPIQQPQPTLYQALMTDLSDVMNQSEIDFEPFDELESFIDQPPQSEPEDVWEEHSYPSQIARQLLTEQNEGLSEVVLKLRAKLPLLKIDMFEGYRPLSKPKKLQPDDTKVKRTWSEVLQTVVKDFSISFDSSGDQSIVADLSIGDVVLRDTRPRRNDSFEDESESDEPKRTRHIREVFPLSRFRLPTADFHSQFLSILCDDHSAHAIHIAARFHPKKGFTADMSILHPRILLNDNFDVKLVGIILDHVFVFKTSLEAITSNLSPSSSDSSPDPSKGEAERPTDPPESLTPTSTDIAHPPSGLSQTPTSGTSSPGSSFTYPPDSSSPMAESFVLKAPPPKPFIATLMSITLNIIDLEICLINDPTDPQSTALIIGGGICLNCHLSPPVDSDLFRVISDASRDDAPTLTSLAMCSSHSSFAQRLANNGILLRPIPFQRGGSQPLMVSPLGTFEHLPSISQVSLANHSHSFVPLSKSLSFSSEIPLFGNLAQSSEEIPHSFSRIPPSKTPPLTNYHFMKTLFSELQAVVSCEFTSFRLYETRLASQLDKDGLNKERVITENLSLRLDFEGLLCGSEDCFVPSLDRMITPSPQSIDAAHLLSVQPNLDVLHLVPTYSKPGIALVDFDCSFPNGVLVSFGLRDELWVEFIVHFVKNMTKIVDSSPMVAQKKQQEEATKIVAENSLLKAIQPIPSRSPTPTKANENKKILNLLDAAKASSPFTEKKVGPPRRRYRTKPRVSYDSWFFASFAHSTKKHEVSNHKSSQPFSLQHITQVLLRVGLNSSGFDLRLHTEENYSTIDNALCRVYIGGIHAEFTVSGSGKSFYSSLERQDRKPTPSTQVNSTQSTPTQPLALDSQTFAAIPELTDSVRLESRSEVRLDSFVVAYGTFFTSVLIELLNEKKLVRERLMDKFEILLELSPRMIAITHPNIKQAMDEKDVNCLKDPFGTALSTLSRIIPPFNPLVPPSLINAPPQAIADALILPHTLSAVMSKELLITIKPEMITAMERLVEELFFERYLWTEGVQQMKKQRKIQQYYQRYNKSKPIIVNGSIVENGGPSLSASHVGHSTILPDSSVRTFLSSENLPWKKHTTNKTNSVSSDGSFILRNETGTTVSFHCDDSSGSLEIPEKIGLSTRLEPSMSFRPKPKGSKETTVEDGEESWLDFSFGDSSKSDNQIAKTNRNLHLRIEGFMSLPSINAATLNTESFQLTLKDGTKTDVWVRLQLFIRGTQRIILISSHVIVTNNTDMTMSCMFVRPSSHSSVRKTLKPNDVLFVPITSLLSGLSFRPSAGNEPEGYEWIQSWSWTQPVSITKLKDGQNGYLVCEDKITRQDPAKASHSAPSAIKNAHQSNVQMTFSLNCHKRSAEYIPDLINPSKRIFNNLYESIIRPQADVIEPDLSLKELQTKADMMLEVSLCIPLTIENTLPLPICAELFHPTGELCYVLKSLGDEEIFGQDPPIVPPSPNKEPASALLTSFSTPFSYRTKHAYPYYSQFSSAMSQQTYDQQSLNQVMHSTLIWLAPGDTLNLYHLPFESDIAARFCFAEARTTKKKLRDHEPGSELLRPMDAHLFDSSDSDSSNSIAQMETAAILSDTNVSESETAFAHSAISETDNTTPILTTLQKNKASSAKKKTRWIRLEKKIAQSELLRKSNQKEIEFSFNGVWTRTFMLRRGKQNKQLFIDKVSFFLQSEKLLSRLHLHVFAPYWIVSHTSYPLVFKEVPGKTVPQGQGNTQKAPLPKQTIVASVPSQSVYNLPWKIIDTDAGNETDRKRKEQRPTKDFLAYPLPFTFFTHTPSLQNTSRLSIMSALPQKEGENDPIGIDTIGLSASVTVPDNHLRYDLSVSIANMTIPFHNTKIVTVSTRYCLNNMSDLFIVYVREAGIESAVVKQGLTFSHHQYTKVLLPHHDPYHLIWMNSESEGFKNKLVSFAVRRASEERNKATEFIGLNWSGNVWIDKSGHSSVLVVLSSDKANSVKQQAILVHLHSTEEKNTKSLQIQIFCELCQPKHQPPDAISVTDPPIITPALTETQIETHQMPNPPFFITNKTRHGFLITQQDSNELTLSIPPYSSVPFALFNPHLKPTLLIRVQEPFQTVRHTVSYPKMPTAGVYSGPVSSSHPQPSEPTVFISPTSFFNSKESNKSFFQWNALDEEYVLDLSELNTIPPIQFNDENDRNRAISILVLANGPCRVIDISSLSHRIAHKADTTIRQRSFQLYVSCSFRRIGLSLITNEGMWPTTPPRGTVSEQNTPRPFEFLYVSLSQLVVLAALSSSGQTFDFTLYNMQIDNNLRGSEFPVVLSGQTSKLFNHFTIIDSMGDEFGSPKIANPAKLAQAKPLIRIMVNAVVNEKTGKRRSSANSILHIRTGLLECDAINVKIEEKLIWRFQKYLDELKLINFFGTVLGIVDKRNRSFTHRAPLTSQTRKDTIGLFNIVQFAPQIEALSSNTNAISVVQKSSSTFAFADQFQIKPFTFRLVSHTAGDDPGRQSTLIRFLFSFLGATMMNVDTSLTLDGLFLTNVYEDASQLMNRIGNHYKMQLILNVYRVVLGMDMLGNPIGLIRGLGSGVHDLYSETVRGLRSGPTGIVGGLWTGVSKMGGKTLSSIGGVVSKVSQAASKGISSLMPSKPAQSHPQRQPKNPLQGLEKGAQAFGSEVWKGATGVVTETMEGARESGVKGAVKGIASGAVGAVLHPLNGGLQFISHTFEGIKNIGMDEDDDQKVRYTRYIGANGEVDPYNKEKSRGFEQLLDVTALSPAEELEFALTIRQSNKRVLIVTNQRVLYLRETRGDREQLQLRWELPLSQIKGVRLNNADIIFHLSETSPQYSKTKELVAHAQDTGMARTVKTQFDRVKR</sequence>
<comment type="similarity">
    <text evidence="1">Belongs to the VPS13 family.</text>
</comment>
<feature type="compositionally biased region" description="Pro residues" evidence="2">
    <location>
        <begin position="2799"/>
        <end position="2809"/>
    </location>
</feature>
<name>A0ABQ9Y2V8_9EUKA</name>
<feature type="region of interest" description="Disordered" evidence="2">
    <location>
        <begin position="889"/>
        <end position="909"/>
    </location>
</feature>
<feature type="domain" description="Intermembrane lipid transfer protein VPS13-like C-terminal" evidence="3">
    <location>
        <begin position="5658"/>
        <end position="5763"/>
    </location>
</feature>
<feature type="compositionally biased region" description="Low complexity" evidence="2">
    <location>
        <begin position="3247"/>
        <end position="3270"/>
    </location>
</feature>
<feature type="compositionally biased region" description="Polar residues" evidence="2">
    <location>
        <begin position="5557"/>
        <end position="5576"/>
    </location>
</feature>
<feature type="compositionally biased region" description="Basic and acidic residues" evidence="2">
    <location>
        <begin position="695"/>
        <end position="711"/>
    </location>
</feature>
<dbReference type="EMBL" id="JARBJD010000041">
    <property type="protein sequence ID" value="KAK2958064.1"/>
    <property type="molecule type" value="Genomic_DNA"/>
</dbReference>
<feature type="compositionally biased region" description="Pro residues" evidence="2">
    <location>
        <begin position="2743"/>
        <end position="2753"/>
    </location>
</feature>
<feature type="region of interest" description="Disordered" evidence="2">
    <location>
        <begin position="3770"/>
        <end position="3794"/>
    </location>
</feature>
<feature type="region of interest" description="Disordered" evidence="2">
    <location>
        <begin position="5557"/>
        <end position="5579"/>
    </location>
</feature>
<feature type="region of interest" description="Disordered" evidence="2">
    <location>
        <begin position="3210"/>
        <end position="3280"/>
    </location>
</feature>